<feature type="signal peptide" evidence="2">
    <location>
        <begin position="1"/>
        <end position="20"/>
    </location>
</feature>
<dbReference type="AlphaFoldDB" id="A0A654IKF8"/>
<dbReference type="NCBIfam" id="NF045980">
    <property type="entry name" value="MAG6410_fam_LP"/>
    <property type="match status" value="1"/>
</dbReference>
<keyword evidence="2" id="KW-0732">Signal</keyword>
<dbReference type="PANTHER" id="PTHR46333:SF2">
    <property type="entry name" value="CYTOKINESIS PROTEIN 3"/>
    <property type="match status" value="1"/>
</dbReference>
<evidence type="ECO:0000313" key="4">
    <source>
        <dbReference type="EMBL" id="VZR98043.1"/>
    </source>
</evidence>
<protein>
    <recommendedName>
        <fullName evidence="3">Transglutaminase-like domain-containing protein</fullName>
    </recommendedName>
</protein>
<name>A0A654IKF8_9MOLU</name>
<dbReference type="InterPro" id="IPR052557">
    <property type="entry name" value="CAP/Cytokinesis_protein"/>
</dbReference>
<gene>
    <name evidence="4" type="ORF">MF5295_00593</name>
</gene>
<proteinExistence type="predicted"/>
<dbReference type="SMART" id="SM00460">
    <property type="entry name" value="TGc"/>
    <property type="match status" value="1"/>
</dbReference>
<feature type="chain" id="PRO_5024998143" description="Transglutaminase-like domain-containing protein" evidence="2">
    <location>
        <begin position="21"/>
        <end position="945"/>
    </location>
</feature>
<accession>A0A654IKF8</accession>
<dbReference type="Gene3D" id="3.10.620.30">
    <property type="match status" value="1"/>
</dbReference>
<feature type="compositionally biased region" description="Polar residues" evidence="1">
    <location>
        <begin position="116"/>
        <end position="181"/>
    </location>
</feature>
<feature type="region of interest" description="Disordered" evidence="1">
    <location>
        <begin position="248"/>
        <end position="275"/>
    </location>
</feature>
<feature type="domain" description="Transglutaminase-like" evidence="3">
    <location>
        <begin position="529"/>
        <end position="589"/>
    </location>
</feature>
<evidence type="ECO:0000259" key="3">
    <source>
        <dbReference type="SMART" id="SM00460"/>
    </source>
</evidence>
<organism evidence="4">
    <name type="scientific">Mycoplasma feriruminatoris</name>
    <dbReference type="NCBI Taxonomy" id="1179777"/>
    <lineage>
        <taxon>Bacteria</taxon>
        <taxon>Bacillati</taxon>
        <taxon>Mycoplasmatota</taxon>
        <taxon>Mollicutes</taxon>
        <taxon>Mycoplasmataceae</taxon>
        <taxon>Mycoplasma</taxon>
    </lineage>
</organism>
<dbReference type="Pfam" id="PF01841">
    <property type="entry name" value="Transglut_core"/>
    <property type="match status" value="1"/>
</dbReference>
<sequence>MRKTKLISILTFLTTLTTSAVVVSCSTDDKTTILHKQTDINKLDLNTNLYDIKDTNPSTIIKTFLELNDQKLVNLHEDQLEVKMISNSNAVINVKDSNEFIGNTNIKFELKDNQTNSSSINWSTLTPTTSVSEKTSLTPTTNTSEKTTLIPTTSVSEKTSLTPINNINERTSSTPTTSNNERTIKPAVKPINTTETKKAKSNESELIPAFNLKPAKVNRPSEPSKPRRRREVREEKLVNVAEKTTATNSVPWTPLTPATHKTPLTPLSPATTVSPSIAPISPVVQPAKEHIEEPIVDLAIKSDETFETIDIKSDSNIDDLYINQTLKAFNKINLSEQKAKELMLRNDVAANFYSHPRFELNKKEIVLDKHQNKRVELKLFDKNTQKEINNSEVKWYQRTRYPEDKVFGVNENDNGTTFNLLDNGVLEWKDTKESDGRTPDEKSAVIWASYKGYLYSTTVRVFSEHVSDMVNNEELAKQAAKDLVKEKGWNNLPPLERLIKAYEWMTKEVKYDHDLTSGPILKNQNAYSALVLRYTVCTGYAKGFKLILDELGIPCRFMEGSSDRESTISKHAWNLVQIDNEWYHVDTTSDRTKDQTNFNFFLNTNDDFVKKDTFDREFKNKGTRLRNFKFKNFVVTEEDALALIDNNWNPDTKQIGKLDVITNEHNFNTVYKAFEKRKLDSYIKTSRFTLVIGPNKQATYTFNPQTQENVTNVQVTKVEQYQDKHAIKIELSQKVDDLKKGNFNIKNALIKEVKQENNSYILTLDHFSSYNEVKVELESIKRKDYKFTLTSDNTVKFNIQRQTQPNAIIQVLSDDSIKITNNLSHLEYNFNNASWADVPANSIIPKSTIGKLYLRYKGLDSKLSSDIQTISISRNQIPTNHNIKSINKTLVGVNDTMQYRLKDSNTNWTNITANKVKVSSNGIYEVRIKPSKHSLASEIIEISVN</sequence>
<dbReference type="GO" id="GO:0005737">
    <property type="term" value="C:cytoplasm"/>
    <property type="evidence" value="ECO:0007669"/>
    <property type="project" value="TreeGrafter"/>
</dbReference>
<dbReference type="PANTHER" id="PTHR46333">
    <property type="entry name" value="CYTOKINESIS PROTEIN 3"/>
    <property type="match status" value="1"/>
</dbReference>
<dbReference type="PROSITE" id="PS51257">
    <property type="entry name" value="PROKAR_LIPOPROTEIN"/>
    <property type="match status" value="1"/>
</dbReference>
<feature type="region of interest" description="Disordered" evidence="1">
    <location>
        <begin position="116"/>
        <end position="235"/>
    </location>
</feature>
<dbReference type="InterPro" id="IPR038765">
    <property type="entry name" value="Papain-like_cys_pep_sf"/>
</dbReference>
<evidence type="ECO:0000256" key="2">
    <source>
        <dbReference type="SAM" id="SignalP"/>
    </source>
</evidence>
<reference evidence="4" key="1">
    <citation type="submission" date="2019-11" db="EMBL/GenBank/DDBJ databases">
        <authorList>
            <person name="Falquet L."/>
            <person name="Falquet L."/>
        </authorList>
    </citation>
    <scope>NUCLEOTIDE SEQUENCE</scope>
    <source>
        <strain evidence="4">8756-13</strain>
    </source>
</reference>
<dbReference type="EMBL" id="LR739235">
    <property type="protein sequence ID" value="VZR98043.1"/>
    <property type="molecule type" value="Genomic_DNA"/>
</dbReference>
<dbReference type="InterPro" id="IPR002931">
    <property type="entry name" value="Transglutaminase-like"/>
</dbReference>
<evidence type="ECO:0000256" key="1">
    <source>
        <dbReference type="SAM" id="MobiDB-lite"/>
    </source>
</evidence>
<dbReference type="SUPFAM" id="SSF54001">
    <property type="entry name" value="Cysteine proteinases"/>
    <property type="match status" value="1"/>
</dbReference>